<evidence type="ECO:0000256" key="5">
    <source>
        <dbReference type="ARBA" id="ARBA00022692"/>
    </source>
</evidence>
<accession>A0A0D1EDK6</accession>
<keyword evidence="12" id="KW-1185">Reference proteome</keyword>
<dbReference type="Pfam" id="PF04290">
    <property type="entry name" value="DctQ"/>
    <property type="match status" value="1"/>
</dbReference>
<dbReference type="InterPro" id="IPR007387">
    <property type="entry name" value="TRAP_DctQ"/>
</dbReference>
<evidence type="ECO:0000256" key="4">
    <source>
        <dbReference type="ARBA" id="ARBA00022519"/>
    </source>
</evidence>
<comment type="subunit">
    <text evidence="9">The complex comprises the extracytoplasmic solute receptor protein and the two transmembrane proteins.</text>
</comment>
<keyword evidence="2 9" id="KW-0813">Transport</keyword>
<proteinExistence type="inferred from homology"/>
<feature type="transmembrane region" description="Helical" evidence="9">
    <location>
        <begin position="149"/>
        <end position="172"/>
    </location>
</feature>
<keyword evidence="3" id="KW-1003">Cell membrane</keyword>
<reference evidence="11 12" key="1">
    <citation type="submission" date="2015-02" db="EMBL/GenBank/DDBJ databases">
        <title>Genome Sequence of Jannaschia aquimarina DSM28248, a member of the Roseobacter clade.</title>
        <authorList>
            <person name="Voget S."/>
            <person name="Daniel R."/>
        </authorList>
    </citation>
    <scope>NUCLEOTIDE SEQUENCE [LARGE SCALE GENOMIC DNA]</scope>
    <source>
        <strain evidence="11 12">GSW-M26</strain>
    </source>
</reference>
<comment type="subcellular location">
    <subcellularLocation>
        <location evidence="1 9">Cell inner membrane</location>
        <topology evidence="1 9">Multi-pass membrane protein</topology>
    </subcellularLocation>
</comment>
<dbReference type="GO" id="GO:0005886">
    <property type="term" value="C:plasma membrane"/>
    <property type="evidence" value="ECO:0007669"/>
    <property type="project" value="UniProtKB-SubCell"/>
</dbReference>
<comment type="similarity">
    <text evidence="8 9">Belongs to the TRAP transporter small permease family.</text>
</comment>
<evidence type="ECO:0000256" key="8">
    <source>
        <dbReference type="ARBA" id="ARBA00038436"/>
    </source>
</evidence>
<evidence type="ECO:0000256" key="6">
    <source>
        <dbReference type="ARBA" id="ARBA00022989"/>
    </source>
</evidence>
<protein>
    <recommendedName>
        <fullName evidence="9">TRAP transporter small permease protein</fullName>
    </recommendedName>
</protein>
<feature type="domain" description="Tripartite ATP-independent periplasmic transporters DctQ component" evidence="10">
    <location>
        <begin position="45"/>
        <end position="166"/>
    </location>
</feature>
<dbReference type="AlphaFoldDB" id="A0A0D1EDK6"/>
<evidence type="ECO:0000256" key="9">
    <source>
        <dbReference type="RuleBase" id="RU369079"/>
    </source>
</evidence>
<dbReference type="EMBL" id="JYFE01000060">
    <property type="protein sequence ID" value="KIT15026.1"/>
    <property type="molecule type" value="Genomic_DNA"/>
</dbReference>
<feature type="transmembrane region" description="Helical" evidence="9">
    <location>
        <begin position="62"/>
        <end position="87"/>
    </location>
</feature>
<evidence type="ECO:0000256" key="3">
    <source>
        <dbReference type="ARBA" id="ARBA00022475"/>
    </source>
</evidence>
<gene>
    <name evidence="11" type="primary">siaT_18</name>
    <name evidence="11" type="ORF">jaqu_33520</name>
</gene>
<comment type="function">
    <text evidence="9">Part of the tripartite ATP-independent periplasmic (TRAP) transport system.</text>
</comment>
<keyword evidence="6 9" id="KW-1133">Transmembrane helix</keyword>
<evidence type="ECO:0000256" key="1">
    <source>
        <dbReference type="ARBA" id="ARBA00004429"/>
    </source>
</evidence>
<evidence type="ECO:0000313" key="11">
    <source>
        <dbReference type="EMBL" id="KIT15026.1"/>
    </source>
</evidence>
<organism evidence="11 12">
    <name type="scientific">Jannaschia aquimarina</name>
    <dbReference type="NCBI Taxonomy" id="935700"/>
    <lineage>
        <taxon>Bacteria</taxon>
        <taxon>Pseudomonadati</taxon>
        <taxon>Pseudomonadota</taxon>
        <taxon>Alphaproteobacteria</taxon>
        <taxon>Rhodobacterales</taxon>
        <taxon>Roseobacteraceae</taxon>
        <taxon>Jannaschia</taxon>
    </lineage>
</organism>
<evidence type="ECO:0000256" key="2">
    <source>
        <dbReference type="ARBA" id="ARBA00022448"/>
    </source>
</evidence>
<keyword evidence="7 9" id="KW-0472">Membrane</keyword>
<feature type="transmembrane region" description="Helical" evidence="9">
    <location>
        <begin position="107"/>
        <end position="128"/>
    </location>
</feature>
<dbReference type="GO" id="GO:0022857">
    <property type="term" value="F:transmembrane transporter activity"/>
    <property type="evidence" value="ECO:0007669"/>
    <property type="project" value="UniProtKB-UniRule"/>
</dbReference>
<evidence type="ECO:0000259" key="10">
    <source>
        <dbReference type="Pfam" id="PF04290"/>
    </source>
</evidence>
<keyword evidence="5 9" id="KW-0812">Transmembrane</keyword>
<evidence type="ECO:0000313" key="12">
    <source>
        <dbReference type="Proteomes" id="UP000032232"/>
    </source>
</evidence>
<dbReference type="STRING" id="935700.jaqu_33520"/>
<dbReference type="InterPro" id="IPR055348">
    <property type="entry name" value="DctQ"/>
</dbReference>
<feature type="transmembrane region" description="Helical" evidence="9">
    <location>
        <begin position="29"/>
        <end position="50"/>
    </location>
</feature>
<dbReference type="PATRIC" id="fig|935700.4.peg.3458"/>
<comment type="caution">
    <text evidence="11">The sequence shown here is derived from an EMBL/GenBank/DDBJ whole genome shotgun (WGS) entry which is preliminary data.</text>
</comment>
<name>A0A0D1EDK6_9RHOB</name>
<evidence type="ECO:0000256" key="7">
    <source>
        <dbReference type="ARBA" id="ARBA00023136"/>
    </source>
</evidence>
<sequence>MDEDERDPTGAPEAGRRAEAAGPAWLRRLLAFATAISVALFAGLFVTFVAQVFWRYVLREPLVWTLEVAGILFVAVSLFTAATQMPMREHVALDLLIDALPQRLGDWAKAASLLLFALVMLLSVPDTVRVLEWMYRERTITLKFNLGHLFVLMIAFVLIYAARAVWTALGLIRAGHRD</sequence>
<keyword evidence="4 9" id="KW-0997">Cell inner membrane</keyword>
<dbReference type="PANTHER" id="PTHR35011">
    <property type="entry name" value="2,3-DIKETO-L-GULONATE TRAP TRANSPORTER SMALL PERMEASE PROTEIN YIAM"/>
    <property type="match status" value="1"/>
</dbReference>
<dbReference type="Proteomes" id="UP000032232">
    <property type="component" value="Unassembled WGS sequence"/>
</dbReference>